<dbReference type="Proteomes" id="UP000275480">
    <property type="component" value="Unassembled WGS sequence"/>
</dbReference>
<comment type="caution">
    <text evidence="1">The sequence shown here is derived from an EMBL/GenBank/DDBJ whole genome shotgun (WGS) entry which is preliminary data.</text>
</comment>
<evidence type="ECO:0008006" key="3">
    <source>
        <dbReference type="Google" id="ProtNLM"/>
    </source>
</evidence>
<dbReference type="AlphaFoldDB" id="A0AB74BSA1"/>
<evidence type="ECO:0000313" key="1">
    <source>
        <dbReference type="EMBL" id="RMZ36806.1"/>
    </source>
</evidence>
<dbReference type="PANTHER" id="PTHR21310">
    <property type="entry name" value="AMINOGLYCOSIDE PHOSPHOTRANSFERASE-RELATED-RELATED"/>
    <property type="match status" value="1"/>
</dbReference>
<proteinExistence type="predicted"/>
<sequence length="247" mass="27776">MKYDGVAWEPSDNVFTDFKDMVISHEVLLAVTNFMASYREGVRPVDRARIADLGAFSLCFRLVFEDGFSSLLRFPCPCRVMFPEEKVQNEVAIMTYLQQNTKIPVLKIIHHGTSEDSPAGLGPFVLMEYVEHASNLATQLRAPGYQRGDRPLLDPDNEEEKLELFYSQIADILLEFSKPSFDKIGSLAGNANWLECHQPPVNHEYERASSAGKLSSQDATQHAIYYCFGILSEPGRDRVSAFSNTAQ</sequence>
<name>A0AB74BSA1_ASPFL</name>
<gene>
    <name evidence="1" type="ORF">CA14_006537</name>
</gene>
<accession>A0AB74BSA1</accession>
<protein>
    <recommendedName>
        <fullName evidence="3">Aminoglycoside phosphotransferase domain-containing protein</fullName>
    </recommendedName>
</protein>
<reference evidence="1 2" key="1">
    <citation type="submission" date="2018-07" db="EMBL/GenBank/DDBJ databases">
        <title>Identification of spontaneous genetic mutation associated with occurrence of a yellow conidial color mutant of Aspergillus flavus.</title>
        <authorList>
            <person name="Chang P.-K."/>
            <person name="Mack B.M."/>
            <person name="Scharfenstein L."/>
            <person name="Gilbert M.K."/>
        </authorList>
    </citation>
    <scope>NUCLEOTIDE SEQUENCE [LARGE SCALE GENOMIC DNA]</scope>
    <source>
        <strain evidence="1 2">CA14</strain>
    </source>
</reference>
<dbReference type="PANTHER" id="PTHR21310:SF37">
    <property type="entry name" value="AMINOGLYCOSIDE PHOSPHOTRANSFERASE DOMAIN-CONTAINING PROTEIN"/>
    <property type="match status" value="1"/>
</dbReference>
<dbReference type="InterPro" id="IPR011009">
    <property type="entry name" value="Kinase-like_dom_sf"/>
</dbReference>
<dbReference type="EMBL" id="QQZZ01000181">
    <property type="protein sequence ID" value="RMZ36806.1"/>
    <property type="molecule type" value="Genomic_DNA"/>
</dbReference>
<evidence type="ECO:0000313" key="2">
    <source>
        <dbReference type="Proteomes" id="UP000275480"/>
    </source>
</evidence>
<organism evidence="1 2">
    <name type="scientific">Aspergillus flavus</name>
    <dbReference type="NCBI Taxonomy" id="5059"/>
    <lineage>
        <taxon>Eukaryota</taxon>
        <taxon>Fungi</taxon>
        <taxon>Dikarya</taxon>
        <taxon>Ascomycota</taxon>
        <taxon>Pezizomycotina</taxon>
        <taxon>Eurotiomycetes</taxon>
        <taxon>Eurotiomycetidae</taxon>
        <taxon>Eurotiales</taxon>
        <taxon>Aspergillaceae</taxon>
        <taxon>Aspergillus</taxon>
        <taxon>Aspergillus subgen. Circumdati</taxon>
    </lineage>
</organism>
<dbReference type="SUPFAM" id="SSF56112">
    <property type="entry name" value="Protein kinase-like (PK-like)"/>
    <property type="match status" value="1"/>
</dbReference>
<dbReference type="InterPro" id="IPR051678">
    <property type="entry name" value="AGP_Transferase"/>
</dbReference>